<dbReference type="SUPFAM" id="SSF75217">
    <property type="entry name" value="alpha/beta knot"/>
    <property type="match status" value="1"/>
</dbReference>
<evidence type="ECO:0000313" key="6">
    <source>
        <dbReference type="Proteomes" id="UP001375743"/>
    </source>
</evidence>
<dbReference type="EMBL" id="JBBLZC010000029">
    <property type="protein sequence ID" value="MEK0085519.1"/>
    <property type="molecule type" value="Genomic_DNA"/>
</dbReference>
<proteinExistence type="predicted"/>
<comment type="caution">
    <text evidence="5">The sequence shown here is derived from an EMBL/GenBank/DDBJ whole genome shotgun (WGS) entry which is preliminary data.</text>
</comment>
<evidence type="ECO:0000259" key="4">
    <source>
        <dbReference type="SMART" id="SM00967"/>
    </source>
</evidence>
<dbReference type="CDD" id="cd18103">
    <property type="entry name" value="SpoU-like_RlmB"/>
    <property type="match status" value="1"/>
</dbReference>
<evidence type="ECO:0000256" key="3">
    <source>
        <dbReference type="SAM" id="MobiDB-lite"/>
    </source>
</evidence>
<dbReference type="InterPro" id="IPR029028">
    <property type="entry name" value="Alpha/beta_knot_MTases"/>
</dbReference>
<dbReference type="SMART" id="SM00967">
    <property type="entry name" value="SpoU_sub_bind"/>
    <property type="match status" value="1"/>
</dbReference>
<accession>A0ABU8XX57</accession>
<dbReference type="PANTHER" id="PTHR46429">
    <property type="entry name" value="23S RRNA (GUANOSINE-2'-O-)-METHYLTRANSFERASE RLMB"/>
    <property type="match status" value="1"/>
</dbReference>
<name>A0ABU8XX57_9PROT</name>
<evidence type="ECO:0000256" key="1">
    <source>
        <dbReference type="ARBA" id="ARBA00022603"/>
    </source>
</evidence>
<evidence type="ECO:0000256" key="2">
    <source>
        <dbReference type="ARBA" id="ARBA00022679"/>
    </source>
</evidence>
<sequence length="285" mass="30394">MTRRPRNTPDRGRQNRPSSPARPRPDEAAARHRPAGRQRGAAPAPGRLWLYGQHAVVAALRNPDRTCHRLLATEAALPLVEEAARARGLAVETVSPERLAQILPPDTPHQGLALGVEPLPECSPDELGRDPAAPSLVLALDQVNDPRNLGAILRTAAALGVEGVILPQRRSAELGGACAKAASGALDLLPIVEVVNLARTLGELKERGYWLVGLDAAGPQRLEELDLPSRVVLVLGSEGEGLRRLVADACDFLARLEIDPRMESLNVSVAAGIALYVLARRRAAS</sequence>
<dbReference type="InterPro" id="IPR013123">
    <property type="entry name" value="SpoU_subst-bd"/>
</dbReference>
<dbReference type="InterPro" id="IPR004441">
    <property type="entry name" value="rRNA_MeTrfase_TrmH"/>
</dbReference>
<reference evidence="5 6" key="1">
    <citation type="submission" date="2024-01" db="EMBL/GenBank/DDBJ databases">
        <title>Multi-omics insights into the function and evolution of sodium benzoate biodegradation pathways in Benzoatithermus flavus gen. nov., sp. nov. from hot spring.</title>
        <authorList>
            <person name="Hu C.-J."/>
            <person name="Li W.-J."/>
        </authorList>
    </citation>
    <scope>NUCLEOTIDE SEQUENCE [LARGE SCALE GENOMIC DNA]</scope>
    <source>
        <strain evidence="5 6">SYSU G07066</strain>
    </source>
</reference>
<dbReference type="Gene3D" id="3.40.1280.10">
    <property type="match status" value="1"/>
</dbReference>
<dbReference type="RefSeq" id="WP_418161370.1">
    <property type="nucleotide sequence ID" value="NZ_JBBLZC010000029.1"/>
</dbReference>
<dbReference type="InterPro" id="IPR029026">
    <property type="entry name" value="tRNA_m1G_MTases_N"/>
</dbReference>
<gene>
    <name evidence="5" type="primary">rlmB</name>
    <name evidence="5" type="ORF">U1T56_20395</name>
</gene>
<organism evidence="5 6">
    <name type="scientific">Benzoatithermus flavus</name>
    <dbReference type="NCBI Taxonomy" id="3108223"/>
    <lineage>
        <taxon>Bacteria</taxon>
        <taxon>Pseudomonadati</taxon>
        <taxon>Pseudomonadota</taxon>
        <taxon>Alphaproteobacteria</taxon>
        <taxon>Geminicoccales</taxon>
        <taxon>Geminicoccaceae</taxon>
        <taxon>Benzoatithermus</taxon>
    </lineage>
</organism>
<evidence type="ECO:0000313" key="5">
    <source>
        <dbReference type="EMBL" id="MEK0085519.1"/>
    </source>
</evidence>
<feature type="region of interest" description="Disordered" evidence="3">
    <location>
        <begin position="1"/>
        <end position="44"/>
    </location>
</feature>
<dbReference type="PANTHER" id="PTHR46429:SF1">
    <property type="entry name" value="23S RRNA (GUANOSINE-2'-O-)-METHYLTRANSFERASE RLMB"/>
    <property type="match status" value="1"/>
</dbReference>
<keyword evidence="1" id="KW-0489">Methyltransferase</keyword>
<dbReference type="Gene3D" id="3.30.1330.30">
    <property type="match status" value="1"/>
</dbReference>
<dbReference type="InterPro" id="IPR001537">
    <property type="entry name" value="SpoU_MeTrfase"/>
</dbReference>
<dbReference type="NCBIfam" id="TIGR00186">
    <property type="entry name" value="rRNA_methyl_3"/>
    <property type="match status" value="1"/>
</dbReference>
<dbReference type="Pfam" id="PF08032">
    <property type="entry name" value="SpoU_sub_bind"/>
    <property type="match status" value="1"/>
</dbReference>
<protein>
    <submittedName>
        <fullName evidence="5">23S rRNA (Guanosine(2251)-2'-O)-methyltransferase RlmB</fullName>
    </submittedName>
</protein>
<dbReference type="SUPFAM" id="SSF55315">
    <property type="entry name" value="L30e-like"/>
    <property type="match status" value="1"/>
</dbReference>
<keyword evidence="2" id="KW-0808">Transferase</keyword>
<dbReference type="InterPro" id="IPR029064">
    <property type="entry name" value="Ribosomal_eL30-like_sf"/>
</dbReference>
<dbReference type="Pfam" id="PF00588">
    <property type="entry name" value="SpoU_methylase"/>
    <property type="match status" value="1"/>
</dbReference>
<keyword evidence="6" id="KW-1185">Reference proteome</keyword>
<dbReference type="Proteomes" id="UP001375743">
    <property type="component" value="Unassembled WGS sequence"/>
</dbReference>
<feature type="domain" description="RNA 2-O ribose methyltransferase substrate binding" evidence="4">
    <location>
        <begin position="49"/>
        <end position="122"/>
    </location>
</feature>